<reference evidence="1 2" key="1">
    <citation type="submission" date="2018-09" db="EMBL/GenBank/DDBJ databases">
        <authorList>
            <consortium name="Pathogen Informatics"/>
        </authorList>
    </citation>
    <scope>NUCLEOTIDE SEQUENCE [LARGE SCALE GENOMIC DNA]</scope>
    <source>
        <strain evidence="1 2">OH-22767</strain>
    </source>
</reference>
<evidence type="ECO:0000313" key="1">
    <source>
        <dbReference type="EMBL" id="SZD72289.1"/>
    </source>
</evidence>
<dbReference type="Proteomes" id="UP000262142">
    <property type="component" value="Unassembled WGS sequence"/>
</dbReference>
<accession>A0A383TYL8</accession>
<gene>
    <name evidence="1" type="ORF">SAMEA104719789_00729</name>
</gene>
<proteinExistence type="predicted"/>
<evidence type="ECO:0000313" key="2">
    <source>
        <dbReference type="Proteomes" id="UP000262142"/>
    </source>
</evidence>
<dbReference type="AlphaFoldDB" id="A0A383TYL8"/>
<dbReference type="RefSeq" id="WP_119059141.1">
    <property type="nucleotide sequence ID" value="NZ_UNSC01000003.1"/>
</dbReference>
<name>A0A383TYL8_9FLAO</name>
<organism evidence="1 2">
    <name type="scientific">Candidatus Ornithobacterium hominis</name>
    <dbReference type="NCBI Taxonomy" id="2497989"/>
    <lineage>
        <taxon>Bacteria</taxon>
        <taxon>Pseudomonadati</taxon>
        <taxon>Bacteroidota</taxon>
        <taxon>Flavobacteriia</taxon>
        <taxon>Flavobacteriales</taxon>
        <taxon>Weeksellaceae</taxon>
        <taxon>Ornithobacterium</taxon>
    </lineage>
</organism>
<keyword evidence="2" id="KW-1185">Reference proteome</keyword>
<dbReference type="EMBL" id="UNSC01000003">
    <property type="protein sequence ID" value="SZD72289.1"/>
    <property type="molecule type" value="Genomic_DNA"/>
</dbReference>
<dbReference type="OrthoDB" id="1271812at2"/>
<protein>
    <submittedName>
        <fullName evidence="1">Uncharacterized protein</fullName>
    </submittedName>
</protein>
<sequence length="172" mass="20080">MIGTIEFFHPEETLIYHVEKSFCKVVFLRKKNCLVLEIESSEDLDHMAEDSLQNEFPKVILNIDDFPISFDNKRKLIGNMIEIPFSTVEEEDEDGEIEEIFYTNLAVGQEDYEIDNNLLKFSKDAQGNLFLNWEGEVQDFTQSTDELVKFKVKCSLADQKIQIKEDFYAESK</sequence>